<dbReference type="PANTHER" id="PTHR35043">
    <property type="entry name" value="TRANSCRIPTION FACTOR DOMAIN-CONTAINING PROTEIN"/>
    <property type="match status" value="1"/>
</dbReference>
<evidence type="ECO:0000313" key="3">
    <source>
        <dbReference type="Proteomes" id="UP001287356"/>
    </source>
</evidence>
<evidence type="ECO:0000256" key="1">
    <source>
        <dbReference type="SAM" id="Phobius"/>
    </source>
</evidence>
<keyword evidence="1" id="KW-0812">Transmembrane</keyword>
<dbReference type="EMBL" id="JAULSN010000006">
    <property type="protein sequence ID" value="KAK3369656.1"/>
    <property type="molecule type" value="Genomic_DNA"/>
</dbReference>
<comment type="caution">
    <text evidence="2">The sequence shown here is derived from an EMBL/GenBank/DDBJ whole genome shotgun (WGS) entry which is preliminary data.</text>
</comment>
<reference evidence="2" key="2">
    <citation type="submission" date="2023-06" db="EMBL/GenBank/DDBJ databases">
        <authorList>
            <consortium name="Lawrence Berkeley National Laboratory"/>
            <person name="Haridas S."/>
            <person name="Hensen N."/>
            <person name="Bonometti L."/>
            <person name="Westerberg I."/>
            <person name="Brannstrom I.O."/>
            <person name="Guillou S."/>
            <person name="Cros-Aarteil S."/>
            <person name="Calhoun S."/>
            <person name="Kuo A."/>
            <person name="Mondo S."/>
            <person name="Pangilinan J."/>
            <person name="Riley R."/>
            <person name="Labutti K."/>
            <person name="Andreopoulos B."/>
            <person name="Lipzen A."/>
            <person name="Chen C."/>
            <person name="Yanf M."/>
            <person name="Daum C."/>
            <person name="Ng V."/>
            <person name="Clum A."/>
            <person name="Steindorff A."/>
            <person name="Ohm R."/>
            <person name="Martin F."/>
            <person name="Silar P."/>
            <person name="Natvig D."/>
            <person name="Lalanne C."/>
            <person name="Gautier V."/>
            <person name="Ament-Velasquez S.L."/>
            <person name="Kruys A."/>
            <person name="Hutchinson M.I."/>
            <person name="Powell A.J."/>
            <person name="Barry K."/>
            <person name="Miller A.N."/>
            <person name="Grigoriev I.V."/>
            <person name="Debuchy R."/>
            <person name="Gladieux P."/>
            <person name="Thoren M.H."/>
            <person name="Johannesson H."/>
        </authorList>
    </citation>
    <scope>NUCLEOTIDE SEQUENCE</scope>
    <source>
        <strain evidence="2">CBS 958.72</strain>
    </source>
</reference>
<name>A0AAE0N3M0_9PEZI</name>
<dbReference type="AlphaFoldDB" id="A0AAE0N3M0"/>
<sequence length="615" mass="68776">MTAHAPIPILHILIPELTGICQAINLALSLSWTGLLVTVWLKVGSEFFFLRLRVTADTTFRAEPPRRGTASLLIGCLFTLSLCVWTAVHLNVPGRGTSQIWRKCRWAIAATVAPEIVVYRAFLQWQSAKLLTKEVAKRLQVHVCVSYCLIVTRHHQVWSSELTKLQSDARTSAGRHEWTITHSFYAAMGGFAFNSDESAPKRFHLTAHGVLVLAELGLLPDISEAAIRDKSKADDVGKSLAMLQASWLIIQCAGRLAAGLPVTLLEVHTIAHVMTAFVLYALWWKKPVDITDPTAVLGEWTPSLRETMLVFSRQHELLSPPPGATEEHEQSQVWALPEIDNFIILETTTDSGTPGVSTRTANDENHERRLHSAADEPELMIGHKPNSSLTRFVRANCDPEEAYFTLGAGTLERWRNIRQNLVENRAIWDRYKSPLTDDSQPLQLPQGYTAWEYPMTEFGYRSFVAQRVRNASSADLCSTGHVRVGLACSVLVALAYSGLHLASWGYDFPSDFERWAWRLSACFLVLPSIAVFCFPGLRERGHISNQPPPLDYAPEHEPSEAMLCLEISGALVTVVIIVAYILARVFLFFEALISLRRVSIKVYESPVWTQLLPHI</sequence>
<dbReference type="PANTHER" id="PTHR35043:SF7">
    <property type="entry name" value="TRANSCRIPTION FACTOR DOMAIN-CONTAINING PROTEIN"/>
    <property type="match status" value="1"/>
</dbReference>
<accession>A0AAE0N3M0</accession>
<protein>
    <submittedName>
        <fullName evidence="2">Uncharacterized protein</fullName>
    </submittedName>
</protein>
<gene>
    <name evidence="2" type="ORF">B0T24DRAFT_533274</name>
</gene>
<feature type="transmembrane region" description="Helical" evidence="1">
    <location>
        <begin position="567"/>
        <end position="589"/>
    </location>
</feature>
<keyword evidence="1" id="KW-0472">Membrane</keyword>
<reference evidence="2" key="1">
    <citation type="journal article" date="2023" name="Mol. Phylogenet. Evol.">
        <title>Genome-scale phylogeny and comparative genomics of the fungal order Sordariales.</title>
        <authorList>
            <person name="Hensen N."/>
            <person name="Bonometti L."/>
            <person name="Westerberg I."/>
            <person name="Brannstrom I.O."/>
            <person name="Guillou S."/>
            <person name="Cros-Aarteil S."/>
            <person name="Calhoun S."/>
            <person name="Haridas S."/>
            <person name="Kuo A."/>
            <person name="Mondo S."/>
            <person name="Pangilinan J."/>
            <person name="Riley R."/>
            <person name="LaButti K."/>
            <person name="Andreopoulos B."/>
            <person name="Lipzen A."/>
            <person name="Chen C."/>
            <person name="Yan M."/>
            <person name="Daum C."/>
            <person name="Ng V."/>
            <person name="Clum A."/>
            <person name="Steindorff A."/>
            <person name="Ohm R.A."/>
            <person name="Martin F."/>
            <person name="Silar P."/>
            <person name="Natvig D.O."/>
            <person name="Lalanne C."/>
            <person name="Gautier V."/>
            <person name="Ament-Velasquez S.L."/>
            <person name="Kruys A."/>
            <person name="Hutchinson M.I."/>
            <person name="Powell A.J."/>
            <person name="Barry K."/>
            <person name="Miller A.N."/>
            <person name="Grigoriev I.V."/>
            <person name="Debuchy R."/>
            <person name="Gladieux P."/>
            <person name="Hiltunen Thoren M."/>
            <person name="Johannesson H."/>
        </authorList>
    </citation>
    <scope>NUCLEOTIDE SEQUENCE</scope>
    <source>
        <strain evidence="2">CBS 958.72</strain>
    </source>
</reference>
<proteinExistence type="predicted"/>
<feature type="transmembrane region" description="Helical" evidence="1">
    <location>
        <begin position="70"/>
        <end position="88"/>
    </location>
</feature>
<keyword evidence="1" id="KW-1133">Transmembrane helix</keyword>
<evidence type="ECO:0000313" key="2">
    <source>
        <dbReference type="EMBL" id="KAK3369656.1"/>
    </source>
</evidence>
<feature type="transmembrane region" description="Helical" evidence="1">
    <location>
        <begin position="23"/>
        <end position="43"/>
    </location>
</feature>
<keyword evidence="3" id="KW-1185">Reference proteome</keyword>
<dbReference type="Proteomes" id="UP001287356">
    <property type="component" value="Unassembled WGS sequence"/>
</dbReference>
<organism evidence="2 3">
    <name type="scientific">Lasiosphaeria ovina</name>
    <dbReference type="NCBI Taxonomy" id="92902"/>
    <lineage>
        <taxon>Eukaryota</taxon>
        <taxon>Fungi</taxon>
        <taxon>Dikarya</taxon>
        <taxon>Ascomycota</taxon>
        <taxon>Pezizomycotina</taxon>
        <taxon>Sordariomycetes</taxon>
        <taxon>Sordariomycetidae</taxon>
        <taxon>Sordariales</taxon>
        <taxon>Lasiosphaeriaceae</taxon>
        <taxon>Lasiosphaeria</taxon>
    </lineage>
</organism>